<dbReference type="InterPro" id="IPR000994">
    <property type="entry name" value="Pept_M24"/>
</dbReference>
<dbReference type="InterPro" id="IPR036005">
    <property type="entry name" value="Creatinase/aminopeptidase-like"/>
</dbReference>
<reference evidence="4" key="2">
    <citation type="journal article" date="2008" name="Nucleic Acids Res.">
        <title>The rice annotation project database (RAP-DB): 2008 update.</title>
        <authorList>
            <consortium name="The rice annotation project (RAP)"/>
        </authorList>
    </citation>
    <scope>GENOME REANNOTATION</scope>
    <source>
        <strain evidence="4">cv. Nipponbare</strain>
    </source>
</reference>
<evidence type="ECO:0000256" key="1">
    <source>
        <dbReference type="SAM" id="Phobius"/>
    </source>
</evidence>
<sequence length="218" mass="24169">MVLGVREVSISTAIDKPYISEYIQSACNGRTGTNGGSRPPAPALCVLYVWVWPPTTHPGLAGLEAVETLEKLEDGDIVNVDVTVYYKGVHGDLNETYFVGNVDEASKQLVRCTYECLDKAIAIGDSFSFSLVLVAIYLALCLGYVSLQLLFLNSKHMIAHLSEVFVTFIGTSRQVSAQDHRYTYQISNMSIRHKIEELRPNWILASCNDSTHGKIYQT</sequence>
<evidence type="ECO:0000313" key="3">
    <source>
        <dbReference type="EMBL" id="BAD30527.1"/>
    </source>
</evidence>
<dbReference type="PANTHER" id="PTHR43330">
    <property type="entry name" value="METHIONINE AMINOPEPTIDASE"/>
    <property type="match status" value="1"/>
</dbReference>
<keyword evidence="1" id="KW-0812">Transmembrane</keyword>
<accession>Q69VA6</accession>
<dbReference type="PANTHER" id="PTHR43330:SF7">
    <property type="entry name" value="METHIONINE AMINOPEPTIDASE 1"/>
    <property type="match status" value="1"/>
</dbReference>
<dbReference type="Gene3D" id="3.90.230.10">
    <property type="entry name" value="Creatinase/methionine aminopeptidase superfamily"/>
    <property type="match status" value="1"/>
</dbReference>
<dbReference type="EMBL" id="AP004263">
    <property type="protein sequence ID" value="BAD30527.1"/>
    <property type="molecule type" value="Genomic_DNA"/>
</dbReference>
<keyword evidence="3" id="KW-0645">Protease</keyword>
<reference evidence="4" key="1">
    <citation type="journal article" date="2005" name="Nature">
        <title>The map-based sequence of the rice genome.</title>
        <authorList>
            <consortium name="International rice genome sequencing project (IRGSP)"/>
            <person name="Matsumoto T."/>
            <person name="Wu J."/>
            <person name="Kanamori H."/>
            <person name="Katayose Y."/>
            <person name="Fujisawa M."/>
            <person name="Namiki N."/>
            <person name="Mizuno H."/>
            <person name="Yamamoto K."/>
            <person name="Antonio B.A."/>
            <person name="Baba T."/>
            <person name="Sakata K."/>
            <person name="Nagamura Y."/>
            <person name="Aoki H."/>
            <person name="Arikawa K."/>
            <person name="Arita K."/>
            <person name="Bito T."/>
            <person name="Chiden Y."/>
            <person name="Fujitsuka N."/>
            <person name="Fukunaka R."/>
            <person name="Hamada M."/>
            <person name="Harada C."/>
            <person name="Hayashi A."/>
            <person name="Hijishita S."/>
            <person name="Honda M."/>
            <person name="Hosokawa S."/>
            <person name="Ichikawa Y."/>
            <person name="Idonuma A."/>
            <person name="Iijima M."/>
            <person name="Ikeda M."/>
            <person name="Ikeno M."/>
            <person name="Ito K."/>
            <person name="Ito S."/>
            <person name="Ito T."/>
            <person name="Ito Y."/>
            <person name="Ito Y."/>
            <person name="Iwabuchi A."/>
            <person name="Kamiya K."/>
            <person name="Karasawa W."/>
            <person name="Kurita K."/>
            <person name="Katagiri S."/>
            <person name="Kikuta A."/>
            <person name="Kobayashi H."/>
            <person name="Kobayashi N."/>
            <person name="Machita K."/>
            <person name="Maehara T."/>
            <person name="Masukawa M."/>
            <person name="Mizubayashi T."/>
            <person name="Mukai Y."/>
            <person name="Nagasaki H."/>
            <person name="Nagata Y."/>
            <person name="Naito S."/>
            <person name="Nakashima M."/>
            <person name="Nakama Y."/>
            <person name="Nakamichi Y."/>
            <person name="Nakamura M."/>
            <person name="Meguro A."/>
            <person name="Negishi M."/>
            <person name="Ohta I."/>
            <person name="Ohta T."/>
            <person name="Okamoto M."/>
            <person name="Ono N."/>
            <person name="Saji S."/>
            <person name="Sakaguchi M."/>
            <person name="Sakai K."/>
            <person name="Shibata M."/>
            <person name="Shimokawa T."/>
            <person name="Song J."/>
            <person name="Takazaki Y."/>
            <person name="Terasawa K."/>
            <person name="Tsugane M."/>
            <person name="Tsuji K."/>
            <person name="Ueda S."/>
            <person name="Waki K."/>
            <person name="Yamagata H."/>
            <person name="Yamamoto M."/>
            <person name="Yamamoto S."/>
            <person name="Yamane H."/>
            <person name="Yoshiki S."/>
            <person name="Yoshihara R."/>
            <person name="Yukawa K."/>
            <person name="Zhong H."/>
            <person name="Yano M."/>
            <person name="Yuan Q."/>
            <person name="Ouyang S."/>
            <person name="Liu J."/>
            <person name="Jones K.M."/>
            <person name="Gansberger K."/>
            <person name="Moffat K."/>
            <person name="Hill J."/>
            <person name="Bera J."/>
            <person name="Fadrosh D."/>
            <person name="Jin S."/>
            <person name="Johri S."/>
            <person name="Kim M."/>
            <person name="Overton L."/>
            <person name="Reardon M."/>
            <person name="Tsitrin T."/>
            <person name="Vuong H."/>
            <person name="Weaver B."/>
            <person name="Ciecko A."/>
            <person name="Tallon L."/>
            <person name="Jackson J."/>
            <person name="Pai G."/>
            <person name="Aken S.V."/>
            <person name="Utterback T."/>
            <person name="Reidmuller S."/>
            <person name="Feldblyum T."/>
            <person name="Hsiao J."/>
            <person name="Zismann V."/>
            <person name="Iobst S."/>
            <person name="de Vazeille A.R."/>
            <person name="Buell C.R."/>
            <person name="Ying K."/>
            <person name="Li Y."/>
            <person name="Lu T."/>
            <person name="Huang Y."/>
            <person name="Zhao Q."/>
            <person name="Feng Q."/>
            <person name="Zhang L."/>
            <person name="Zhu J."/>
            <person name="Weng Q."/>
            <person name="Mu J."/>
            <person name="Lu Y."/>
            <person name="Fan D."/>
            <person name="Liu Y."/>
            <person name="Guan J."/>
            <person name="Zhang Y."/>
            <person name="Yu S."/>
            <person name="Liu X."/>
            <person name="Zhang Y."/>
            <person name="Hong G."/>
            <person name="Han B."/>
            <person name="Choisne N."/>
            <person name="Demange N."/>
            <person name="Orjeda G."/>
            <person name="Samain S."/>
            <person name="Cattolico L."/>
            <person name="Pelletier E."/>
            <person name="Couloux A."/>
            <person name="Segurens B."/>
            <person name="Wincker P."/>
            <person name="D'Hont A."/>
            <person name="Scarpelli C."/>
            <person name="Weissenbach J."/>
            <person name="Salanoubat M."/>
            <person name="Quetier F."/>
            <person name="Yu Y."/>
            <person name="Kim H.R."/>
            <person name="Rambo T."/>
            <person name="Currie J."/>
            <person name="Collura K."/>
            <person name="Luo M."/>
            <person name="Yang T."/>
            <person name="Ammiraju J.S.S."/>
            <person name="Engler F."/>
            <person name="Soderlund C."/>
            <person name="Wing R.A."/>
            <person name="Palmer L.E."/>
            <person name="de la Bastide M."/>
            <person name="Spiegel L."/>
            <person name="Nascimento L."/>
            <person name="Zutavern T."/>
            <person name="O'Shaughnessy A."/>
            <person name="Dike S."/>
            <person name="Dedhia N."/>
            <person name="Preston R."/>
            <person name="Balija V."/>
            <person name="McCombie W.R."/>
            <person name="Chow T."/>
            <person name="Chen H."/>
            <person name="Chung M."/>
            <person name="Chen C."/>
            <person name="Shaw J."/>
            <person name="Wu H."/>
            <person name="Hsiao K."/>
            <person name="Chao Y."/>
            <person name="Chu M."/>
            <person name="Cheng C."/>
            <person name="Hour A."/>
            <person name="Lee P."/>
            <person name="Lin S."/>
            <person name="Lin Y."/>
            <person name="Liou J."/>
            <person name="Liu S."/>
            <person name="Hsing Y."/>
            <person name="Raghuvanshi S."/>
            <person name="Mohanty A."/>
            <person name="Bharti A.K."/>
            <person name="Gaur A."/>
            <person name="Gupta V."/>
            <person name="Kumar D."/>
            <person name="Ravi V."/>
            <person name="Vij S."/>
            <person name="Kapur A."/>
            <person name="Khurana P."/>
            <person name="Khurana P."/>
            <person name="Khurana J.P."/>
            <person name="Tyagi A.K."/>
            <person name="Gaikwad K."/>
            <person name="Singh A."/>
            <person name="Dalal V."/>
            <person name="Srivastava S."/>
            <person name="Dixit A."/>
            <person name="Pal A.K."/>
            <person name="Ghazi I.A."/>
            <person name="Yadav M."/>
            <person name="Pandit A."/>
            <person name="Bhargava A."/>
            <person name="Sureshbabu K."/>
            <person name="Batra K."/>
            <person name="Sharma T.R."/>
            <person name="Mohapatra T."/>
            <person name="Singh N.K."/>
            <person name="Messing J."/>
            <person name="Nelson A.B."/>
            <person name="Fuks G."/>
            <person name="Kavchok S."/>
            <person name="Keizer G."/>
            <person name="Linton E."/>
            <person name="Llaca V."/>
            <person name="Song R."/>
            <person name="Tanyolac B."/>
            <person name="Young S."/>
            <person name="Ho-Il K."/>
            <person name="Hahn J.H."/>
            <person name="Sangsakoo G."/>
            <person name="Vanavichit A."/>
            <person name="de Mattos Luiz.A.T."/>
            <person name="Zimmer P.D."/>
            <person name="Malone G."/>
            <person name="Dellagostin O."/>
            <person name="de Oliveira A.C."/>
            <person name="Bevan M."/>
            <person name="Bancroft I."/>
            <person name="Minx P."/>
            <person name="Cordum H."/>
            <person name="Wilson R."/>
            <person name="Cheng Z."/>
            <person name="Jin W."/>
            <person name="Jiang J."/>
            <person name="Leong S.A."/>
            <person name="Iwama H."/>
            <person name="Gojobori T."/>
            <person name="Itoh T."/>
            <person name="Niimura Y."/>
            <person name="Fujii Y."/>
            <person name="Habara T."/>
            <person name="Sakai H."/>
            <person name="Sato Y."/>
            <person name="Wilson G."/>
            <person name="Kumar K."/>
            <person name="McCouch S."/>
            <person name="Juretic N."/>
            <person name="Hoen D."/>
            <person name="Wright S."/>
            <person name="Bruskiewich R."/>
            <person name="Bureau T."/>
            <person name="Miyao A."/>
            <person name="Hirochika H."/>
            <person name="Nishikawa T."/>
            <person name="Kadowaki K."/>
            <person name="Sugiura M."/>
            <person name="Burr B."/>
            <person name="Sasaki T."/>
        </authorList>
    </citation>
    <scope>NUCLEOTIDE SEQUENCE [LARGE SCALE GENOMIC DNA]</scope>
    <source>
        <strain evidence="4">cv. Nipponbare</strain>
    </source>
</reference>
<dbReference type="Pfam" id="PF00557">
    <property type="entry name" value="Peptidase_M24"/>
    <property type="match status" value="1"/>
</dbReference>
<gene>
    <name evidence="3" type="ORF">P0022E03.2</name>
</gene>
<feature type="transmembrane region" description="Helical" evidence="1">
    <location>
        <begin position="127"/>
        <end position="152"/>
    </location>
</feature>
<dbReference type="SUPFAM" id="SSF55920">
    <property type="entry name" value="Creatinase/aminopeptidase"/>
    <property type="match status" value="1"/>
</dbReference>
<dbReference type="AlphaFoldDB" id="Q69VA6"/>
<protein>
    <submittedName>
        <fullName evidence="3">Methionine aminopeptidase-like protein</fullName>
    </submittedName>
</protein>
<evidence type="ECO:0000313" key="4">
    <source>
        <dbReference type="Proteomes" id="UP000000763"/>
    </source>
</evidence>
<proteinExistence type="predicted"/>
<dbReference type="GO" id="GO:0004177">
    <property type="term" value="F:aminopeptidase activity"/>
    <property type="evidence" value="ECO:0007669"/>
    <property type="project" value="UniProtKB-KW"/>
</dbReference>
<dbReference type="Proteomes" id="UP000000763">
    <property type="component" value="Chromosome 7"/>
</dbReference>
<evidence type="ECO:0000259" key="2">
    <source>
        <dbReference type="Pfam" id="PF00557"/>
    </source>
</evidence>
<keyword evidence="1" id="KW-0472">Membrane</keyword>
<keyword evidence="3" id="KW-0031">Aminopeptidase</keyword>
<name>Q69VA6_ORYSJ</name>
<keyword evidence="1" id="KW-1133">Transmembrane helix</keyword>
<feature type="domain" description="Peptidase M24" evidence="2">
    <location>
        <begin position="68"/>
        <end position="122"/>
    </location>
</feature>
<organism evidence="3 4">
    <name type="scientific">Oryza sativa subsp. japonica</name>
    <name type="common">Rice</name>
    <dbReference type="NCBI Taxonomy" id="39947"/>
    <lineage>
        <taxon>Eukaryota</taxon>
        <taxon>Viridiplantae</taxon>
        <taxon>Streptophyta</taxon>
        <taxon>Embryophyta</taxon>
        <taxon>Tracheophyta</taxon>
        <taxon>Spermatophyta</taxon>
        <taxon>Magnoliopsida</taxon>
        <taxon>Liliopsida</taxon>
        <taxon>Poales</taxon>
        <taxon>Poaceae</taxon>
        <taxon>BOP clade</taxon>
        <taxon>Oryzoideae</taxon>
        <taxon>Oryzeae</taxon>
        <taxon>Oryzinae</taxon>
        <taxon>Oryza</taxon>
        <taxon>Oryza sativa</taxon>
    </lineage>
</organism>
<keyword evidence="3" id="KW-0378">Hydrolase</keyword>